<sequence>MSLLGIVQSFLEISDKLISIAVGVMTLWGAWKIVRDKKNHRE</sequence>
<evidence type="ECO:0000313" key="2">
    <source>
        <dbReference type="Proteomes" id="UP001241848"/>
    </source>
</evidence>
<evidence type="ECO:0008006" key="3">
    <source>
        <dbReference type="Google" id="ProtNLM"/>
    </source>
</evidence>
<dbReference type="EMBL" id="JAPCKK010000031">
    <property type="protein sequence ID" value="MDP4099103.1"/>
    <property type="molecule type" value="Genomic_DNA"/>
</dbReference>
<dbReference type="RefSeq" id="WP_305756711.1">
    <property type="nucleotide sequence ID" value="NZ_JAPCKK010000031.1"/>
</dbReference>
<reference evidence="1 2" key="1">
    <citation type="submission" date="2022-10" db="EMBL/GenBank/DDBJ databases">
        <title>Paenibacillus description and whole genome data of maize root bacterial community.</title>
        <authorList>
            <person name="Marton D."/>
            <person name="Farkas M."/>
            <person name="Cserhati M."/>
        </authorList>
    </citation>
    <scope>NUCLEOTIDE SEQUENCE [LARGE SCALE GENOMIC DNA]</scope>
    <source>
        <strain evidence="1 2">P96</strain>
    </source>
</reference>
<gene>
    <name evidence="1" type="ORF">OIN60_20470</name>
</gene>
<comment type="caution">
    <text evidence="1">The sequence shown here is derived from an EMBL/GenBank/DDBJ whole genome shotgun (WGS) entry which is preliminary data.</text>
</comment>
<accession>A0ABT9FWK4</accession>
<keyword evidence="2" id="KW-1185">Reference proteome</keyword>
<dbReference type="Proteomes" id="UP001241848">
    <property type="component" value="Unassembled WGS sequence"/>
</dbReference>
<proteinExistence type="predicted"/>
<organism evidence="1 2">
    <name type="scientific">Paenibacillus zeirhizosphaerae</name>
    <dbReference type="NCBI Taxonomy" id="2987519"/>
    <lineage>
        <taxon>Bacteria</taxon>
        <taxon>Bacillati</taxon>
        <taxon>Bacillota</taxon>
        <taxon>Bacilli</taxon>
        <taxon>Bacillales</taxon>
        <taxon>Paenibacillaceae</taxon>
        <taxon>Paenibacillus</taxon>
    </lineage>
</organism>
<evidence type="ECO:0000313" key="1">
    <source>
        <dbReference type="EMBL" id="MDP4099103.1"/>
    </source>
</evidence>
<protein>
    <recommendedName>
        <fullName evidence="3">Holin</fullName>
    </recommendedName>
</protein>
<name>A0ABT9FWK4_9BACL</name>